<dbReference type="AlphaFoldDB" id="A0A7T0C240"/>
<reference evidence="3" key="1">
    <citation type="submission" date="2020-02" db="EMBL/GenBank/DDBJ databases">
        <title>Genomic and physiological characterization of two novel Nitrospinaceae genera.</title>
        <authorList>
            <person name="Mueller A.J."/>
            <person name="Jung M.-Y."/>
            <person name="Strachan C.R."/>
            <person name="Herbold C.W."/>
            <person name="Kirkegaard R.H."/>
            <person name="Daims H."/>
        </authorList>
    </citation>
    <scope>NUCLEOTIDE SEQUENCE [LARGE SCALE GENOMIC DNA]</scope>
</reference>
<protein>
    <recommendedName>
        <fullName evidence="4">DUF5610 domain-containing protein</fullName>
    </recommendedName>
</protein>
<evidence type="ECO:0000313" key="2">
    <source>
        <dbReference type="EMBL" id="QPJ65083.1"/>
    </source>
</evidence>
<dbReference type="KEGG" id="nva:G3M78_06655"/>
<dbReference type="Proteomes" id="UP000594464">
    <property type="component" value="Chromosome"/>
</dbReference>
<gene>
    <name evidence="2" type="ORF">G3M78_06655</name>
</gene>
<evidence type="ECO:0008006" key="4">
    <source>
        <dbReference type="Google" id="ProtNLM"/>
    </source>
</evidence>
<dbReference type="EMBL" id="CP048620">
    <property type="protein sequence ID" value="QPJ65083.1"/>
    <property type="molecule type" value="Genomic_DNA"/>
</dbReference>
<sequence>MLAEITAYNPNTDSKQVSHSIETFFSSELELKTQEGDVVTLSFQNAEYFGETQTQGTGDSDSTVSAISVEAAAAAQYALEIQGDLNDEELAAIQELSSKVAPIVEQFFNNAELDEEAIATDLAKSLGVVNELTLVLEKTVTRTATVQSASYPETASDLDVLEGSEVDGGPDLSQVRDLQSLASAVADAQFRNQAAQSAATESILRSLGDLLAFIRKQFGAVLEPLSTVKEEFPDTPDTTSVPPESVAV</sequence>
<evidence type="ECO:0000313" key="3">
    <source>
        <dbReference type="Proteomes" id="UP000594464"/>
    </source>
</evidence>
<evidence type="ECO:0000256" key="1">
    <source>
        <dbReference type="SAM" id="MobiDB-lite"/>
    </source>
</evidence>
<organism evidence="2 3">
    <name type="scientific">Candidatus Nitrohelix vancouverensis</name>
    <dbReference type="NCBI Taxonomy" id="2705534"/>
    <lineage>
        <taxon>Bacteria</taxon>
        <taxon>Pseudomonadati</taxon>
        <taxon>Nitrospinota/Tectimicrobiota group</taxon>
        <taxon>Nitrospinota</taxon>
        <taxon>Nitrospinia</taxon>
        <taxon>Nitrospinales</taxon>
        <taxon>Nitrospinaceae</taxon>
        <taxon>Candidatus Nitrohelix</taxon>
    </lineage>
</organism>
<name>A0A7T0C240_9BACT</name>
<accession>A0A7T0C240</accession>
<proteinExistence type="predicted"/>
<feature type="region of interest" description="Disordered" evidence="1">
    <location>
        <begin position="229"/>
        <end position="248"/>
    </location>
</feature>